<dbReference type="Gene3D" id="2.80.10.50">
    <property type="match status" value="4"/>
</dbReference>
<organism evidence="3 4">
    <name type="scientific">Paenibacillus psychroresistens</name>
    <dbReference type="NCBI Taxonomy" id="1778678"/>
    <lineage>
        <taxon>Bacteria</taxon>
        <taxon>Bacillati</taxon>
        <taxon>Bacillota</taxon>
        <taxon>Bacilli</taxon>
        <taxon>Bacillales</taxon>
        <taxon>Paenibacillaceae</taxon>
        <taxon>Paenibacillus</taxon>
    </lineage>
</organism>
<dbReference type="RefSeq" id="WP_155702848.1">
    <property type="nucleotide sequence ID" value="NZ_CP034235.1"/>
</dbReference>
<protein>
    <recommendedName>
        <fullName evidence="2">Ricin B lectin domain-containing protein</fullName>
    </recommendedName>
</protein>
<dbReference type="InterPro" id="IPR036278">
    <property type="entry name" value="Sialidase_sf"/>
</dbReference>
<feature type="domain" description="Ricin B lectin" evidence="2">
    <location>
        <begin position="405"/>
        <end position="543"/>
    </location>
</feature>
<reference evidence="4" key="1">
    <citation type="submission" date="2018-11" db="EMBL/GenBank/DDBJ databases">
        <title>Complete genome sequence of Paenibacillus sp. ML311-T8.</title>
        <authorList>
            <person name="Nam Y.-D."/>
            <person name="Kang J."/>
            <person name="Chung W.-H."/>
            <person name="Park Y.S."/>
        </authorList>
    </citation>
    <scope>NUCLEOTIDE SEQUENCE [LARGE SCALE GENOMIC DNA]</scope>
    <source>
        <strain evidence="4">ML311-T8</strain>
    </source>
</reference>
<gene>
    <name evidence="3" type="ORF">EHS13_24095</name>
</gene>
<evidence type="ECO:0000313" key="4">
    <source>
        <dbReference type="Proteomes" id="UP000426246"/>
    </source>
</evidence>
<dbReference type="Pfam" id="PF14200">
    <property type="entry name" value="RicinB_lectin_2"/>
    <property type="match status" value="3"/>
</dbReference>
<dbReference type="SUPFAM" id="SSF50939">
    <property type="entry name" value="Sialidases"/>
    <property type="match status" value="1"/>
</dbReference>
<evidence type="ECO:0000256" key="1">
    <source>
        <dbReference type="SAM" id="SignalP"/>
    </source>
</evidence>
<dbReference type="OrthoDB" id="142430at2"/>
<dbReference type="Gene3D" id="2.120.10.10">
    <property type="match status" value="1"/>
</dbReference>
<sequence>MMKRAGKKKIMMLIMSLVMIVGLVSQSAFAANNQVDFFKPVNSKTDEPWGSVYPRAIELKNSGAANGTLINTFQAVPATGVPAVFPVYKSTDGGTTWIHLSDISDTQNGGWYFWSSPTIYELPAALGSLPAGTLLAAGQLVDGPDHFTRQKMELYKSTDHGATWSYLSTLVDLPWVVGQMVWEASLFMDGSTLIFYLSDETDYVNHSQKIDHMTSTNGTTWSARTDDVAVATTSLRPGMPNVAKMGNGQYIMTYEVVGTGSAGRIYYKISNSATSWNPTNLGTLLAPIGMSTIPESSPYVVWTPTGGPNGMVIISARLTVNSDNRGGENYVNYNYGVGPWYRMSPVIPYTSGTWASNNHAGYSRNLVLSADLQTLYHFTDANYNFNTGLFLKESVASTKLGILAGQSYKLVSKQTGKALTVASQSTADGAIAIISDDVENPGQEFEFIANGDGTYHIKNSHGGKMLAVNGNSTAQSVGIIQWSSDSLCGEKWTLDQQTTGEFKIRNSCANMLLDVRSAGTANGTVVQSYADGGQLANQLWAIVYANTPVQSGATYKLINPNSEKGLDVSGAGTTDGTNVQVWDDYTFVSQKWTVTQLSDGTYKVVNPNSGKALDVSGAGTADGTNVQIWTDYNGSPGQKWNIVYIGKGLYKLINPNSGKALDVNGAGITNGTNVQIWTDLNGSVAQAAGKGQQWSLTKIN</sequence>
<name>A0A6B8RPH6_9BACL</name>
<feature type="chain" id="PRO_5025423929" description="Ricin B lectin domain-containing protein" evidence="1">
    <location>
        <begin position="31"/>
        <end position="700"/>
    </location>
</feature>
<dbReference type="InterPro" id="IPR035992">
    <property type="entry name" value="Ricin_B-like_lectins"/>
</dbReference>
<dbReference type="KEGG" id="ppsc:EHS13_24095"/>
<dbReference type="EMBL" id="CP034235">
    <property type="protein sequence ID" value="QGQ97747.1"/>
    <property type="molecule type" value="Genomic_DNA"/>
</dbReference>
<dbReference type="PANTHER" id="PTHR38792:SF3">
    <property type="entry name" value="BNR_ASP-BOX REPEAT DOMAIN PROTEIN (AFU_ORTHOLOGUE AFUA_7G06430)-RELATED"/>
    <property type="match status" value="1"/>
</dbReference>
<accession>A0A6B8RPH6</accession>
<feature type="domain" description="Ricin B lectin" evidence="2">
    <location>
        <begin position="552"/>
        <end position="697"/>
    </location>
</feature>
<dbReference type="SUPFAM" id="SSF50370">
    <property type="entry name" value="Ricin B-like lectins"/>
    <property type="match status" value="2"/>
</dbReference>
<keyword evidence="1" id="KW-0732">Signal</keyword>
<dbReference type="PROSITE" id="PS50231">
    <property type="entry name" value="RICIN_B_LECTIN"/>
    <property type="match status" value="2"/>
</dbReference>
<dbReference type="Proteomes" id="UP000426246">
    <property type="component" value="Chromosome"/>
</dbReference>
<dbReference type="PANTHER" id="PTHR38792">
    <property type="entry name" value="BNR/ASP-BOX REPEAT DOMAIN PROTEIN (AFU_ORTHOLOGUE AFUA_7G06430)-RELATED"/>
    <property type="match status" value="1"/>
</dbReference>
<evidence type="ECO:0000259" key="2">
    <source>
        <dbReference type="SMART" id="SM00458"/>
    </source>
</evidence>
<dbReference type="AlphaFoldDB" id="A0A6B8RPH6"/>
<dbReference type="CDD" id="cd00161">
    <property type="entry name" value="beta-trefoil_Ricin-like"/>
    <property type="match status" value="2"/>
</dbReference>
<evidence type="ECO:0000313" key="3">
    <source>
        <dbReference type="EMBL" id="QGQ97747.1"/>
    </source>
</evidence>
<dbReference type="SMART" id="SM00458">
    <property type="entry name" value="RICIN"/>
    <property type="match status" value="2"/>
</dbReference>
<proteinExistence type="predicted"/>
<keyword evidence="4" id="KW-1185">Reference proteome</keyword>
<dbReference type="CDD" id="cd15482">
    <property type="entry name" value="Sialidase_non-viral"/>
    <property type="match status" value="1"/>
</dbReference>
<dbReference type="InterPro" id="IPR000772">
    <property type="entry name" value="Ricin_B_lectin"/>
</dbReference>
<feature type="signal peptide" evidence="1">
    <location>
        <begin position="1"/>
        <end position="30"/>
    </location>
</feature>